<protein>
    <submittedName>
        <fullName evidence="7">PRD domain-containing protein</fullName>
    </submittedName>
</protein>
<dbReference type="Pfam" id="PF05043">
    <property type="entry name" value="Mga"/>
    <property type="match status" value="1"/>
</dbReference>
<dbReference type="PANTHER" id="PTHR30185:SF13">
    <property type="entry name" value="LICABCH OPERON REGULATOR-RELATED"/>
    <property type="match status" value="1"/>
</dbReference>
<dbReference type="Proteomes" id="UP001529340">
    <property type="component" value="Unassembled WGS sequence"/>
</dbReference>
<feature type="domain" description="PRD" evidence="6">
    <location>
        <begin position="290"/>
        <end position="397"/>
    </location>
</feature>
<comment type="caution">
    <text evidence="7">The sequence shown here is derived from an EMBL/GenBank/DDBJ whole genome shotgun (WGS) entry which is preliminary data.</text>
</comment>
<dbReference type="SUPFAM" id="SSF55804">
    <property type="entry name" value="Phoshotransferase/anion transport protein"/>
    <property type="match status" value="1"/>
</dbReference>
<evidence type="ECO:0000256" key="1">
    <source>
        <dbReference type="ARBA" id="ARBA00022737"/>
    </source>
</evidence>
<keyword evidence="4" id="KW-0804">Transcription</keyword>
<gene>
    <name evidence="7" type="ORF">QUV96_07010</name>
</gene>
<dbReference type="PANTHER" id="PTHR30185">
    <property type="entry name" value="CRYPTIC BETA-GLUCOSIDE BGL OPERON ANTITERMINATOR"/>
    <property type="match status" value="1"/>
</dbReference>
<dbReference type="InterPro" id="IPR016152">
    <property type="entry name" value="PTrfase/Anion_transptr"/>
</dbReference>
<proteinExistence type="predicted"/>
<dbReference type="PROSITE" id="PS51372">
    <property type="entry name" value="PRD_2"/>
    <property type="match status" value="2"/>
</dbReference>
<dbReference type="PROSITE" id="PS51094">
    <property type="entry name" value="PTS_EIIA_TYPE_2"/>
    <property type="match status" value="1"/>
</dbReference>
<sequence length="637" mass="73402">MLTRRQAEILLDFYAAQGSILPLKSVSQKYAVSVRTIQNDLQCIRNELKGSGMELCSISSKGCLLQIREEAQSSAYIRSLLKAHQQNYYFSDASSRVKYILSALLQDDVYKKSEELADEMFISKSRLSADLASVKQTLSQYRLSLHSRPYHGLYVEGLEVDKRRCIIKEHLNFNSERTEEGADAEQGYEEINEIKEILLQAMMDSYYRISDVAFQNLIIHISTAVERIRRHRFVKMEQVSLNEEFEMELELAEHIMRACCERFQLVYSADEVILLALNLYGKREYDNEEYITAEINSLVYEGLMQIKKIYHTDLTNDLNLRISLGLHILPLLARIKTETTLKNIMTYTIKQSCPLAFDMASTFANAVLPKQGDKLSDDEVSYIALHFSYSMDQESTTEKTKSILLVNTGKKSSTILVQQKIMQWFPSVREIDIISSSMLQQKDFQSYNAVITTEPSVANKYEKIVLINYFPNESDLQKVDLALRGFSSAKDILDKFHASLFYHGKAKDKQEVIDILYQKVQAAHLADEELYRSILLHETIASSYFGNCLAILHPEKLITDTTFIAVAVLDEKIRWEEDQVNVVFLVSIEKDNLLAYKLWHYLSYLISNEAAIQALNQTPTYEHLIETVKKIYEDIFR</sequence>
<dbReference type="Pfam" id="PF00874">
    <property type="entry name" value="PRD"/>
    <property type="match status" value="2"/>
</dbReference>
<evidence type="ECO:0000256" key="2">
    <source>
        <dbReference type="ARBA" id="ARBA00023015"/>
    </source>
</evidence>
<feature type="domain" description="PRD" evidence="6">
    <location>
        <begin position="185"/>
        <end position="289"/>
    </location>
</feature>
<evidence type="ECO:0000256" key="4">
    <source>
        <dbReference type="ARBA" id="ARBA00023163"/>
    </source>
</evidence>
<keyword evidence="8" id="KW-1185">Reference proteome</keyword>
<dbReference type="InterPro" id="IPR036634">
    <property type="entry name" value="PRD_sf"/>
</dbReference>
<keyword evidence="3" id="KW-0010">Activator</keyword>
<dbReference type="Gene3D" id="3.40.930.10">
    <property type="entry name" value="Mannitol-specific EII, Chain A"/>
    <property type="match status" value="1"/>
</dbReference>
<dbReference type="InterPro" id="IPR050661">
    <property type="entry name" value="BglG_antiterminators"/>
</dbReference>
<evidence type="ECO:0000259" key="6">
    <source>
        <dbReference type="PROSITE" id="PS51372"/>
    </source>
</evidence>
<organism evidence="7 8">
    <name type="scientific">Amedibacillus dolichus</name>
    <dbReference type="NCBI Taxonomy" id="31971"/>
    <lineage>
        <taxon>Bacteria</taxon>
        <taxon>Bacillati</taxon>
        <taxon>Bacillota</taxon>
        <taxon>Erysipelotrichia</taxon>
        <taxon>Erysipelotrichales</taxon>
        <taxon>Erysipelotrichaceae</taxon>
        <taxon>Amedibacillus</taxon>
    </lineage>
</organism>
<accession>A0ABT7UCM2</accession>
<evidence type="ECO:0000313" key="7">
    <source>
        <dbReference type="EMBL" id="MDM8157382.1"/>
    </source>
</evidence>
<keyword evidence="2" id="KW-0805">Transcription regulation</keyword>
<feature type="domain" description="PTS EIIA type-2" evidence="5">
    <location>
        <begin position="491"/>
        <end position="631"/>
    </location>
</feature>
<reference evidence="7 8" key="2">
    <citation type="submission" date="2023-06" db="EMBL/GenBank/DDBJ databases">
        <title>Identification and characterization of horizontal gene transfer across gut microbiota members of farm animals based on homology search.</title>
        <authorList>
            <person name="Schwarzerova J."/>
            <person name="Nykrynova M."/>
            <person name="Jureckova K."/>
            <person name="Cejkova D."/>
            <person name="Rychlik I."/>
        </authorList>
    </citation>
    <scope>NUCLEOTIDE SEQUENCE [LARGE SCALE GENOMIC DNA]</scope>
    <source>
        <strain evidence="7 8">ET39</strain>
    </source>
</reference>
<dbReference type="InterPro" id="IPR007737">
    <property type="entry name" value="Mga_HTH"/>
</dbReference>
<dbReference type="InterPro" id="IPR002178">
    <property type="entry name" value="PTS_EIIA_type-2_dom"/>
</dbReference>
<dbReference type="EMBL" id="JAUDCG010000027">
    <property type="protein sequence ID" value="MDM8157382.1"/>
    <property type="molecule type" value="Genomic_DNA"/>
</dbReference>
<keyword evidence="1" id="KW-0677">Repeat</keyword>
<evidence type="ECO:0000259" key="5">
    <source>
        <dbReference type="PROSITE" id="PS51094"/>
    </source>
</evidence>
<dbReference type="RefSeq" id="WP_289607841.1">
    <property type="nucleotide sequence ID" value="NZ_JAUDCG010000027.1"/>
</dbReference>
<dbReference type="Pfam" id="PF00359">
    <property type="entry name" value="PTS_EIIA_2"/>
    <property type="match status" value="1"/>
</dbReference>
<evidence type="ECO:0000256" key="3">
    <source>
        <dbReference type="ARBA" id="ARBA00023159"/>
    </source>
</evidence>
<dbReference type="InterPro" id="IPR011608">
    <property type="entry name" value="PRD"/>
</dbReference>
<reference evidence="8" key="1">
    <citation type="submission" date="2023-06" db="EMBL/GenBank/DDBJ databases">
        <title>Identification and characterization of horizontal gene transfer across gut microbiota members of farm animals based on homology search.</title>
        <authorList>
            <person name="Zeman M."/>
            <person name="Kubasova T."/>
            <person name="Jahodarova E."/>
            <person name="Nykrynova M."/>
            <person name="Rychlik I."/>
        </authorList>
    </citation>
    <scope>NUCLEOTIDE SEQUENCE [LARGE SCALE GENOMIC DNA]</scope>
    <source>
        <strain evidence="8">ET39</strain>
    </source>
</reference>
<dbReference type="SUPFAM" id="SSF63520">
    <property type="entry name" value="PTS-regulatory domain, PRD"/>
    <property type="match status" value="2"/>
</dbReference>
<dbReference type="Gene3D" id="1.10.1790.10">
    <property type="entry name" value="PRD domain"/>
    <property type="match status" value="2"/>
</dbReference>
<name>A0ABT7UCM2_9FIRM</name>
<evidence type="ECO:0000313" key="8">
    <source>
        <dbReference type="Proteomes" id="UP001529340"/>
    </source>
</evidence>